<dbReference type="InterPro" id="IPR011009">
    <property type="entry name" value="Kinase-like_dom_sf"/>
</dbReference>
<sequence length="141" mass="16418">MAAPAPQKHWAVLRMPHSAGGLIHDNCGSWRSTEIHLRKKPLLLFIPSATHRFHTSNKFHRRFSLSTKDDFWALGVTLMYFATGQFPWDRPTASDRSFSVWMYAPMSLPWFHNLYVTDRPFLRPRFCITSKNFNGAKQLIP</sequence>
<dbReference type="Gene3D" id="1.10.510.10">
    <property type="entry name" value="Transferase(Phosphotransferase) domain 1"/>
    <property type="match status" value="1"/>
</dbReference>
<evidence type="ECO:0000313" key="2">
    <source>
        <dbReference type="WBParaSite" id="L893_g3039.t1"/>
    </source>
</evidence>
<organism evidence="1 2">
    <name type="scientific">Steinernema glaseri</name>
    <dbReference type="NCBI Taxonomy" id="37863"/>
    <lineage>
        <taxon>Eukaryota</taxon>
        <taxon>Metazoa</taxon>
        <taxon>Ecdysozoa</taxon>
        <taxon>Nematoda</taxon>
        <taxon>Chromadorea</taxon>
        <taxon>Rhabditida</taxon>
        <taxon>Tylenchina</taxon>
        <taxon>Panagrolaimomorpha</taxon>
        <taxon>Strongyloidoidea</taxon>
        <taxon>Steinernematidae</taxon>
        <taxon>Steinernema</taxon>
    </lineage>
</organism>
<name>A0A1I7ZWW7_9BILA</name>
<protein>
    <submittedName>
        <fullName evidence="2">Protein kinase domain-containing protein</fullName>
    </submittedName>
</protein>
<dbReference type="WBParaSite" id="L893_g3039.t1">
    <property type="protein sequence ID" value="L893_g3039.t1"/>
    <property type="gene ID" value="L893_g3039"/>
</dbReference>
<accession>A0A1I7ZWW7</accession>
<dbReference type="AlphaFoldDB" id="A0A1I7ZWW7"/>
<dbReference type="Proteomes" id="UP000095287">
    <property type="component" value="Unplaced"/>
</dbReference>
<keyword evidence="1" id="KW-1185">Reference proteome</keyword>
<evidence type="ECO:0000313" key="1">
    <source>
        <dbReference type="Proteomes" id="UP000095287"/>
    </source>
</evidence>
<proteinExistence type="predicted"/>
<dbReference type="SUPFAM" id="SSF56112">
    <property type="entry name" value="Protein kinase-like (PK-like)"/>
    <property type="match status" value="1"/>
</dbReference>
<reference evidence="2" key="1">
    <citation type="submission" date="2016-11" db="UniProtKB">
        <authorList>
            <consortium name="WormBaseParasite"/>
        </authorList>
    </citation>
    <scope>IDENTIFICATION</scope>
</reference>